<keyword evidence="1" id="KW-0812">Transmembrane</keyword>
<name>A0A926NI50_9SPHI</name>
<dbReference type="AlphaFoldDB" id="A0A926NI50"/>
<gene>
    <name evidence="2" type="ORF">IDJ76_05350</name>
</gene>
<accession>A0A926NI50</accession>
<dbReference type="EMBL" id="JACWMX010000002">
    <property type="protein sequence ID" value="MBD1392519.1"/>
    <property type="molecule type" value="Genomic_DNA"/>
</dbReference>
<evidence type="ECO:0000313" key="3">
    <source>
        <dbReference type="Proteomes" id="UP000619078"/>
    </source>
</evidence>
<keyword evidence="3" id="KW-1185">Reference proteome</keyword>
<dbReference type="Proteomes" id="UP000619078">
    <property type="component" value="Unassembled WGS sequence"/>
</dbReference>
<feature type="transmembrane region" description="Helical" evidence="1">
    <location>
        <begin position="89"/>
        <end position="108"/>
    </location>
</feature>
<reference evidence="2" key="1">
    <citation type="submission" date="2020-09" db="EMBL/GenBank/DDBJ databases">
        <title>Novel species of Mucilaginibacter isolated from a glacier on the Tibetan Plateau.</title>
        <authorList>
            <person name="Liu Q."/>
            <person name="Xin Y.-H."/>
        </authorList>
    </citation>
    <scope>NUCLEOTIDE SEQUENCE</scope>
    <source>
        <strain evidence="2">ZB1P21</strain>
    </source>
</reference>
<feature type="transmembrane region" description="Helical" evidence="1">
    <location>
        <begin position="114"/>
        <end position="135"/>
    </location>
</feature>
<comment type="caution">
    <text evidence="2">The sequence shown here is derived from an EMBL/GenBank/DDBJ whole genome shotgun (WGS) entry which is preliminary data.</text>
</comment>
<protein>
    <submittedName>
        <fullName evidence="2">Uncharacterized protein</fullName>
    </submittedName>
</protein>
<evidence type="ECO:0000313" key="2">
    <source>
        <dbReference type="EMBL" id="MBD1392519.1"/>
    </source>
</evidence>
<feature type="transmembrane region" description="Helical" evidence="1">
    <location>
        <begin position="187"/>
        <end position="209"/>
    </location>
</feature>
<keyword evidence="1" id="KW-0472">Membrane</keyword>
<dbReference type="RefSeq" id="WP_191161542.1">
    <property type="nucleotide sequence ID" value="NZ_JACWMX010000002.1"/>
</dbReference>
<keyword evidence="1" id="KW-1133">Transmembrane helix</keyword>
<proteinExistence type="predicted"/>
<feature type="transmembrane region" description="Helical" evidence="1">
    <location>
        <begin position="156"/>
        <end position="175"/>
    </location>
</feature>
<sequence>MKPTDEQLKTLQDYLHETLVYREAYEEIYDHILTALEDQPGNISYQDAINNIIRNDFGDPKNLLKVEKGIKEGLVNDAIRKYFAYLKSYFTFPGIFYTITGVMASYYFFSYSAFSPGIIFWIFAFLVIAPSVIWLMRLYNTGYILDTTRKSARDKLFETFTGVPIRIGLIPMAFINLTDYKIWQENNYYFITLFFVIGVVYNLALYRLYKDEFNNAPAI</sequence>
<evidence type="ECO:0000256" key="1">
    <source>
        <dbReference type="SAM" id="Phobius"/>
    </source>
</evidence>
<organism evidence="2 3">
    <name type="scientific">Mucilaginibacter glaciei</name>
    <dbReference type="NCBI Taxonomy" id="2772109"/>
    <lineage>
        <taxon>Bacteria</taxon>
        <taxon>Pseudomonadati</taxon>
        <taxon>Bacteroidota</taxon>
        <taxon>Sphingobacteriia</taxon>
        <taxon>Sphingobacteriales</taxon>
        <taxon>Sphingobacteriaceae</taxon>
        <taxon>Mucilaginibacter</taxon>
    </lineage>
</organism>